<protein>
    <submittedName>
        <fullName evidence="2">Vegetative cell wall protein gp1-like</fullName>
    </submittedName>
</protein>
<dbReference type="AlphaFoldDB" id="A0A8B7VZQ3"/>
<sequence length="208" mass="22304">MRAGGQTGGPGRRRRRRRRRQRQWRRREGGRASAAEPQRRPVARVTGMRRPAPPRPAPPTPRRSPRARQCVSSAPLGACRPRARASRRAPIVACAHPHLPPTPLSRRPGEGLSPFQELCMCRPRDRAPRPAPPGPAHPAPVTSRAAGVSSAPLGACRPARARVRRPPSVACAHTAPPTNPAVAQARGGVVTLPGAVYVQTPRSASPCH</sequence>
<proteinExistence type="predicted"/>
<accession>A0A8B7VZQ3</accession>
<feature type="compositionally biased region" description="Pro residues" evidence="1">
    <location>
        <begin position="51"/>
        <end position="62"/>
    </location>
</feature>
<dbReference type="RefSeq" id="XP_020037167.1">
    <property type="nucleotide sequence ID" value="XM_020181578.1"/>
</dbReference>
<gene>
    <name evidence="2" type="primary">LOC109697742</name>
</gene>
<feature type="compositionally biased region" description="Basic residues" evidence="1">
    <location>
        <begin position="11"/>
        <end position="25"/>
    </location>
</feature>
<feature type="compositionally biased region" description="Pro residues" evidence="1">
    <location>
        <begin position="129"/>
        <end position="138"/>
    </location>
</feature>
<organism evidence="2">
    <name type="scientific">Castor canadensis</name>
    <name type="common">American beaver</name>
    <dbReference type="NCBI Taxonomy" id="51338"/>
    <lineage>
        <taxon>Eukaryota</taxon>
        <taxon>Metazoa</taxon>
        <taxon>Chordata</taxon>
        <taxon>Craniata</taxon>
        <taxon>Vertebrata</taxon>
        <taxon>Euteleostomi</taxon>
        <taxon>Mammalia</taxon>
        <taxon>Eutheria</taxon>
        <taxon>Euarchontoglires</taxon>
        <taxon>Glires</taxon>
        <taxon>Rodentia</taxon>
        <taxon>Castorimorpha</taxon>
        <taxon>Castoridae</taxon>
        <taxon>Castor</taxon>
    </lineage>
</organism>
<evidence type="ECO:0000313" key="2">
    <source>
        <dbReference type="RefSeq" id="XP_020037167.1"/>
    </source>
</evidence>
<feature type="region of interest" description="Disordered" evidence="1">
    <location>
        <begin position="125"/>
        <end position="151"/>
    </location>
</feature>
<name>A0A8B7VZQ3_CASCN</name>
<feature type="region of interest" description="Disordered" evidence="1">
    <location>
        <begin position="1"/>
        <end position="85"/>
    </location>
</feature>
<reference evidence="2" key="1">
    <citation type="submission" date="2025-08" db="UniProtKB">
        <authorList>
            <consortium name="RefSeq"/>
        </authorList>
    </citation>
    <scope>IDENTIFICATION</scope>
    <source>
        <tissue evidence="2">Leukocyte</tissue>
    </source>
</reference>
<dbReference type="KEGG" id="ccan:109697742"/>
<evidence type="ECO:0000256" key="1">
    <source>
        <dbReference type="SAM" id="MobiDB-lite"/>
    </source>
</evidence>
<feature type="compositionally biased region" description="Gly residues" evidence="1">
    <location>
        <begin position="1"/>
        <end position="10"/>
    </location>
</feature>